<dbReference type="InterPro" id="IPR057326">
    <property type="entry name" value="KR_dom"/>
</dbReference>
<gene>
    <name evidence="5" type="ORF">EL18_02941</name>
</gene>
<dbReference type="PRINTS" id="PR00081">
    <property type="entry name" value="GDHRDH"/>
</dbReference>
<dbReference type="NCBIfam" id="NF005559">
    <property type="entry name" value="PRK07231.1"/>
    <property type="match status" value="1"/>
</dbReference>
<evidence type="ECO:0000259" key="4">
    <source>
        <dbReference type="SMART" id="SM00822"/>
    </source>
</evidence>
<proteinExistence type="inferred from homology"/>
<evidence type="ECO:0000313" key="6">
    <source>
        <dbReference type="Proteomes" id="UP000053675"/>
    </source>
</evidence>
<dbReference type="GO" id="GO:0016491">
    <property type="term" value="F:oxidoreductase activity"/>
    <property type="evidence" value="ECO:0007669"/>
    <property type="project" value="UniProtKB-KW"/>
</dbReference>
<keyword evidence="2" id="KW-0560">Oxidoreductase</keyword>
<name>A0A084U6V1_9HYPH</name>
<dbReference type="PROSITE" id="PS00061">
    <property type="entry name" value="ADH_SHORT"/>
    <property type="match status" value="1"/>
</dbReference>
<dbReference type="Gene3D" id="3.40.50.720">
    <property type="entry name" value="NAD(P)-binding Rossmann-like Domain"/>
    <property type="match status" value="1"/>
</dbReference>
<dbReference type="OrthoDB" id="9790146at2"/>
<keyword evidence="3" id="KW-0520">NAD</keyword>
<dbReference type="Proteomes" id="UP000053675">
    <property type="component" value="Unassembled WGS sequence"/>
</dbReference>
<evidence type="ECO:0000256" key="1">
    <source>
        <dbReference type="ARBA" id="ARBA00006484"/>
    </source>
</evidence>
<dbReference type="InterPro" id="IPR020904">
    <property type="entry name" value="Sc_DH/Rdtase_CS"/>
</dbReference>
<dbReference type="RefSeq" id="WP_036485738.1">
    <property type="nucleotide sequence ID" value="NZ_JMQM01000002.1"/>
</dbReference>
<sequence>MALDGKTAIVTGAASGIGYAIAERLLREGVRVVLADIDAEKGAQAVEDLEKLGEVRFVKTDVSKSLDVHNLVASTIDALGDIDILVNNAGIVHGADFLDLKEEDFDRVIGVNLKGAFLVGQAVARYMVEKVKTGGAAGSIINMSSVNAVFAIANQVPYSVSKGGMNQLTKVMSLSLAPYGIRVNAIGPGSIMTEMLASVNADPAAKKRILSRTPLGRIGEPKEIASIAAFLASDDASYVTGQTIYADGGRLPLNYTVDVKETDD</sequence>
<dbReference type="InterPro" id="IPR002347">
    <property type="entry name" value="SDR_fam"/>
</dbReference>
<comment type="caution">
    <text evidence="5">The sequence shown here is derived from an EMBL/GenBank/DDBJ whole genome shotgun (WGS) entry which is preliminary data.</text>
</comment>
<evidence type="ECO:0000313" key="5">
    <source>
        <dbReference type="EMBL" id="KFB08687.1"/>
    </source>
</evidence>
<dbReference type="InterPro" id="IPR036291">
    <property type="entry name" value="NAD(P)-bd_dom_sf"/>
</dbReference>
<reference evidence="5 6" key="1">
    <citation type="submission" date="2014-05" db="EMBL/GenBank/DDBJ databases">
        <title>Draft Genome Sequence of Nitratireductor basaltis Strain UMTGB225, A Marine Bacterium Isolated from Green Barrel Tunicate.</title>
        <authorList>
            <person name="Gan H.Y."/>
        </authorList>
    </citation>
    <scope>NUCLEOTIDE SEQUENCE [LARGE SCALE GENOMIC DNA]</scope>
    <source>
        <strain evidence="5 6">UMTGB225</strain>
    </source>
</reference>
<dbReference type="PANTHER" id="PTHR24321:SF8">
    <property type="entry name" value="ESTRADIOL 17-BETA-DEHYDROGENASE 8-RELATED"/>
    <property type="match status" value="1"/>
</dbReference>
<dbReference type="EMBL" id="JMQM01000002">
    <property type="protein sequence ID" value="KFB08687.1"/>
    <property type="molecule type" value="Genomic_DNA"/>
</dbReference>
<dbReference type="eggNOG" id="COG1028">
    <property type="taxonomic scope" value="Bacteria"/>
</dbReference>
<dbReference type="SMART" id="SM00822">
    <property type="entry name" value="PKS_KR"/>
    <property type="match status" value="1"/>
</dbReference>
<dbReference type="PATRIC" id="fig|472175.3.peg.2933"/>
<dbReference type="AlphaFoldDB" id="A0A084U6V1"/>
<dbReference type="SUPFAM" id="SSF51735">
    <property type="entry name" value="NAD(P)-binding Rossmann-fold domains"/>
    <property type="match status" value="1"/>
</dbReference>
<dbReference type="FunFam" id="3.40.50.720:FF:000084">
    <property type="entry name" value="Short-chain dehydrogenase reductase"/>
    <property type="match status" value="1"/>
</dbReference>
<organism evidence="5 6">
    <name type="scientific">Nitratireductor basaltis</name>
    <dbReference type="NCBI Taxonomy" id="472175"/>
    <lineage>
        <taxon>Bacteria</taxon>
        <taxon>Pseudomonadati</taxon>
        <taxon>Pseudomonadota</taxon>
        <taxon>Alphaproteobacteria</taxon>
        <taxon>Hyphomicrobiales</taxon>
        <taxon>Phyllobacteriaceae</taxon>
        <taxon>Nitratireductor</taxon>
    </lineage>
</organism>
<protein>
    <submittedName>
        <fullName evidence="5">Short-chain dehydrogenase/reductase SDR</fullName>
    </submittedName>
</protein>
<accession>A0A084U6V1</accession>
<dbReference type="Pfam" id="PF13561">
    <property type="entry name" value="adh_short_C2"/>
    <property type="match status" value="1"/>
</dbReference>
<feature type="domain" description="Ketoreductase" evidence="4">
    <location>
        <begin position="6"/>
        <end position="189"/>
    </location>
</feature>
<evidence type="ECO:0000256" key="3">
    <source>
        <dbReference type="ARBA" id="ARBA00023027"/>
    </source>
</evidence>
<dbReference type="PANTHER" id="PTHR24321">
    <property type="entry name" value="DEHYDROGENASES, SHORT CHAIN"/>
    <property type="match status" value="1"/>
</dbReference>
<keyword evidence="6" id="KW-1185">Reference proteome</keyword>
<dbReference type="STRING" id="472175.EL18_02941"/>
<comment type="similarity">
    <text evidence="1">Belongs to the short-chain dehydrogenases/reductases (SDR) family.</text>
</comment>
<evidence type="ECO:0000256" key="2">
    <source>
        <dbReference type="ARBA" id="ARBA00023002"/>
    </source>
</evidence>
<dbReference type="PRINTS" id="PR00080">
    <property type="entry name" value="SDRFAMILY"/>
</dbReference>